<gene>
    <name evidence="2" type="ORF">SmJEL517_g04327</name>
</gene>
<organism evidence="2 3">
    <name type="scientific">Synchytrium microbalum</name>
    <dbReference type="NCBI Taxonomy" id="1806994"/>
    <lineage>
        <taxon>Eukaryota</taxon>
        <taxon>Fungi</taxon>
        <taxon>Fungi incertae sedis</taxon>
        <taxon>Chytridiomycota</taxon>
        <taxon>Chytridiomycota incertae sedis</taxon>
        <taxon>Chytridiomycetes</taxon>
        <taxon>Synchytriales</taxon>
        <taxon>Synchytriaceae</taxon>
        <taxon>Synchytrium</taxon>
    </lineage>
</organism>
<name>A0A507BSM7_9FUNG</name>
<proteinExistence type="predicted"/>
<dbReference type="RefSeq" id="XP_031023788.1">
    <property type="nucleotide sequence ID" value="XM_031170255.1"/>
</dbReference>
<evidence type="ECO:0000313" key="2">
    <source>
        <dbReference type="EMBL" id="TPX32610.1"/>
    </source>
</evidence>
<dbReference type="SUPFAM" id="SSF57903">
    <property type="entry name" value="FYVE/PHD zinc finger"/>
    <property type="match status" value="1"/>
</dbReference>
<comment type="caution">
    <text evidence="2">The sequence shown here is derived from an EMBL/GenBank/DDBJ whole genome shotgun (WGS) entry which is preliminary data.</text>
</comment>
<dbReference type="Gene3D" id="3.30.40.10">
    <property type="entry name" value="Zinc/RING finger domain, C3HC4 (zinc finger)"/>
    <property type="match status" value="1"/>
</dbReference>
<dbReference type="InterPro" id="IPR011011">
    <property type="entry name" value="Znf_FYVE_PHD"/>
</dbReference>
<feature type="compositionally biased region" description="Basic and acidic residues" evidence="1">
    <location>
        <begin position="22"/>
        <end position="31"/>
    </location>
</feature>
<dbReference type="OrthoDB" id="436852at2759"/>
<feature type="compositionally biased region" description="Polar residues" evidence="1">
    <location>
        <begin position="1"/>
        <end position="18"/>
    </location>
</feature>
<evidence type="ECO:0000256" key="1">
    <source>
        <dbReference type="SAM" id="MobiDB-lite"/>
    </source>
</evidence>
<accession>A0A507BSM7</accession>
<dbReference type="AlphaFoldDB" id="A0A507BSM7"/>
<dbReference type="Proteomes" id="UP000319731">
    <property type="component" value="Unassembled WGS sequence"/>
</dbReference>
<dbReference type="GeneID" id="42005552"/>
<dbReference type="EMBL" id="QEAO01000028">
    <property type="protein sequence ID" value="TPX32610.1"/>
    <property type="molecule type" value="Genomic_DNA"/>
</dbReference>
<feature type="region of interest" description="Disordered" evidence="1">
    <location>
        <begin position="1"/>
        <end position="33"/>
    </location>
</feature>
<dbReference type="InterPro" id="IPR013083">
    <property type="entry name" value="Znf_RING/FYVE/PHD"/>
</dbReference>
<sequence>MTTVSSEQQPASPTMTRPSPQPDERPTHNEDGLPLYCLCRRPDEFGFMIECDYCKEW</sequence>
<evidence type="ECO:0000313" key="3">
    <source>
        <dbReference type="Proteomes" id="UP000319731"/>
    </source>
</evidence>
<reference evidence="2 3" key="1">
    <citation type="journal article" date="2019" name="Sci. Rep.">
        <title>Comparative genomics of chytrid fungi reveal insights into the obligate biotrophic and pathogenic lifestyle of Synchytrium endobioticum.</title>
        <authorList>
            <person name="van de Vossenberg B.T.L.H."/>
            <person name="Warris S."/>
            <person name="Nguyen H.D.T."/>
            <person name="van Gent-Pelzer M.P.E."/>
            <person name="Joly D.L."/>
            <person name="van de Geest H.C."/>
            <person name="Bonants P.J.M."/>
            <person name="Smith D.S."/>
            <person name="Levesque C.A."/>
            <person name="van der Lee T.A.J."/>
        </authorList>
    </citation>
    <scope>NUCLEOTIDE SEQUENCE [LARGE SCALE GENOMIC DNA]</scope>
    <source>
        <strain evidence="2 3">JEL517</strain>
    </source>
</reference>
<keyword evidence="3" id="KW-1185">Reference proteome</keyword>
<protein>
    <submittedName>
        <fullName evidence="2">Uncharacterized protein</fullName>
    </submittedName>
</protein>